<dbReference type="Proteomes" id="UP000283269">
    <property type="component" value="Unassembled WGS sequence"/>
</dbReference>
<sequence>MVEYSIVFAVVTLLVVWKFVVRNRKTTSLLSDIRTSLQSCFISSIKCVKGLARLSKRSKLLPLNRKPWTYNYPNSLFKISMLNGLPVALNETQHIGDICRTNDKQMHGMTTITEKGRTINIGARFQDIYDEISRAYSVYRGMVSFKKDLFIPFPLSFLLKILEGTAFKAYGLQVGIINRVSAQYFHGQQLLMCIFTVFSGSYWNKLTPAYLDNDLQLLKTCDRATVEMSRGKLLRILLIIVKPYVVLNFFRPKMHLAEGPISTA</sequence>
<comment type="caution">
    <text evidence="2">The sequence shown here is derived from an EMBL/GenBank/DDBJ whole genome shotgun (WGS) entry which is preliminary data.</text>
</comment>
<proteinExistence type="predicted"/>
<keyword evidence="3" id="KW-1185">Reference proteome</keyword>
<protein>
    <submittedName>
        <fullName evidence="2">Uncharacterized protein</fullName>
    </submittedName>
</protein>
<dbReference type="AlphaFoldDB" id="A0A409XQJ4"/>
<accession>A0A409XQJ4</accession>
<gene>
    <name evidence="2" type="ORF">CVT25_011945</name>
</gene>
<reference evidence="2 3" key="1">
    <citation type="journal article" date="2018" name="Evol. Lett.">
        <title>Horizontal gene cluster transfer increased hallucinogenic mushroom diversity.</title>
        <authorList>
            <person name="Reynolds H.T."/>
            <person name="Vijayakumar V."/>
            <person name="Gluck-Thaler E."/>
            <person name="Korotkin H.B."/>
            <person name="Matheny P.B."/>
            <person name="Slot J.C."/>
        </authorList>
    </citation>
    <scope>NUCLEOTIDE SEQUENCE [LARGE SCALE GENOMIC DNA]</scope>
    <source>
        <strain evidence="2 3">2631</strain>
    </source>
</reference>
<keyword evidence="1" id="KW-0812">Transmembrane</keyword>
<evidence type="ECO:0000256" key="1">
    <source>
        <dbReference type="SAM" id="Phobius"/>
    </source>
</evidence>
<dbReference type="EMBL" id="NHYD01000860">
    <property type="protein sequence ID" value="PPQ93069.1"/>
    <property type="molecule type" value="Genomic_DNA"/>
</dbReference>
<evidence type="ECO:0000313" key="3">
    <source>
        <dbReference type="Proteomes" id="UP000283269"/>
    </source>
</evidence>
<organism evidence="2 3">
    <name type="scientific">Psilocybe cyanescens</name>
    <dbReference type="NCBI Taxonomy" id="93625"/>
    <lineage>
        <taxon>Eukaryota</taxon>
        <taxon>Fungi</taxon>
        <taxon>Dikarya</taxon>
        <taxon>Basidiomycota</taxon>
        <taxon>Agaricomycotina</taxon>
        <taxon>Agaricomycetes</taxon>
        <taxon>Agaricomycetidae</taxon>
        <taxon>Agaricales</taxon>
        <taxon>Agaricineae</taxon>
        <taxon>Strophariaceae</taxon>
        <taxon>Psilocybe</taxon>
    </lineage>
</organism>
<feature type="transmembrane region" description="Helical" evidence="1">
    <location>
        <begin position="233"/>
        <end position="250"/>
    </location>
</feature>
<dbReference type="InParanoid" id="A0A409XQJ4"/>
<keyword evidence="1" id="KW-1133">Transmembrane helix</keyword>
<keyword evidence="1" id="KW-0472">Membrane</keyword>
<evidence type="ECO:0000313" key="2">
    <source>
        <dbReference type="EMBL" id="PPQ93069.1"/>
    </source>
</evidence>
<name>A0A409XQJ4_PSICY</name>
<feature type="transmembrane region" description="Helical" evidence="1">
    <location>
        <begin position="6"/>
        <end position="21"/>
    </location>
</feature>